<comment type="caution">
    <text evidence="1">The sequence shown here is derived from an EMBL/GenBank/DDBJ whole genome shotgun (WGS) entry which is preliminary data.</text>
</comment>
<dbReference type="EMBL" id="PNBA02000017">
    <property type="protein sequence ID" value="KAG6394729.1"/>
    <property type="molecule type" value="Genomic_DNA"/>
</dbReference>
<evidence type="ECO:0000313" key="1">
    <source>
        <dbReference type="EMBL" id="KAG6394729.1"/>
    </source>
</evidence>
<protein>
    <submittedName>
        <fullName evidence="1">Uncharacterized protein</fullName>
    </submittedName>
</protein>
<accession>A0A8X8WHZ8</accession>
<gene>
    <name evidence="1" type="ORF">SASPL_145319</name>
</gene>
<organism evidence="1">
    <name type="scientific">Salvia splendens</name>
    <name type="common">Scarlet sage</name>
    <dbReference type="NCBI Taxonomy" id="180675"/>
    <lineage>
        <taxon>Eukaryota</taxon>
        <taxon>Viridiplantae</taxon>
        <taxon>Streptophyta</taxon>
        <taxon>Embryophyta</taxon>
        <taxon>Tracheophyta</taxon>
        <taxon>Spermatophyta</taxon>
        <taxon>Magnoliopsida</taxon>
        <taxon>eudicotyledons</taxon>
        <taxon>Gunneridae</taxon>
        <taxon>Pentapetalae</taxon>
        <taxon>asterids</taxon>
        <taxon>lamiids</taxon>
        <taxon>Lamiales</taxon>
        <taxon>Lamiaceae</taxon>
        <taxon>Nepetoideae</taxon>
        <taxon>Mentheae</taxon>
        <taxon>Salviinae</taxon>
        <taxon>Salvia</taxon>
        <taxon>Salvia subgen. Calosphace</taxon>
        <taxon>core Calosphace</taxon>
    </lineage>
</organism>
<keyword evidence="2" id="KW-1185">Reference proteome</keyword>
<evidence type="ECO:0000313" key="2">
    <source>
        <dbReference type="Proteomes" id="UP000298416"/>
    </source>
</evidence>
<sequence>MPHRTTYFFPRQFPDRKLAAGDHENKQQVVVDGDKIHGKQLAAFVKWLSDKRHKEKASRFVEEEERLLQSNEIEPLQSEGSTRYAGSLFSGTSLDGNWKAEEEADGVARRYKEGYYLQLMFAKRLTQQAALVTEPLLLPSPMRTPSPIVFG</sequence>
<name>A0A8X8WHZ8_SALSN</name>
<reference evidence="1" key="2">
    <citation type="submission" date="2020-08" db="EMBL/GenBank/DDBJ databases">
        <title>Plant Genome Project.</title>
        <authorList>
            <person name="Zhang R.-G."/>
        </authorList>
    </citation>
    <scope>NUCLEOTIDE SEQUENCE</scope>
    <source>
        <strain evidence="1">Huo1</strain>
        <tissue evidence="1">Leaf</tissue>
    </source>
</reference>
<reference evidence="1" key="1">
    <citation type="submission" date="2018-01" db="EMBL/GenBank/DDBJ databases">
        <authorList>
            <person name="Mao J.F."/>
        </authorList>
    </citation>
    <scope>NUCLEOTIDE SEQUENCE</scope>
    <source>
        <strain evidence="1">Huo1</strain>
        <tissue evidence="1">Leaf</tissue>
    </source>
</reference>
<dbReference type="Proteomes" id="UP000298416">
    <property type="component" value="Unassembled WGS sequence"/>
</dbReference>
<dbReference type="AlphaFoldDB" id="A0A8X8WHZ8"/>
<proteinExistence type="predicted"/>